<dbReference type="InterPro" id="IPR038200">
    <property type="entry name" value="GW_dom_sf"/>
</dbReference>
<reference evidence="3 5" key="1">
    <citation type="submission" date="2018-06" db="EMBL/GenBank/DDBJ databases">
        <authorList>
            <consortium name="GenomeTrakr: Next Generation Sequencing Network for Food Pathogen Tracability"/>
        </authorList>
    </citation>
    <scope>NUCLEOTIDE SEQUENCE [LARGE SCALE GENOMIC DNA]</scope>
    <source>
        <strain evidence="3 5">CFSAN008042</strain>
    </source>
</reference>
<dbReference type="Pfam" id="PF13457">
    <property type="entry name" value="GW"/>
    <property type="match status" value="1"/>
</dbReference>
<organism evidence="3 5">
    <name type="scientific">Listeria monocytogenes</name>
    <dbReference type="NCBI Taxonomy" id="1639"/>
    <lineage>
        <taxon>Bacteria</taxon>
        <taxon>Bacillati</taxon>
        <taxon>Bacillota</taxon>
        <taxon>Bacilli</taxon>
        <taxon>Bacillales</taxon>
        <taxon>Listeriaceae</taxon>
        <taxon>Listeria</taxon>
    </lineage>
</organism>
<dbReference type="Gene3D" id="2.30.30.170">
    <property type="match status" value="1"/>
</dbReference>
<evidence type="ECO:0000313" key="3">
    <source>
        <dbReference type="EMBL" id="EAC7480360.1"/>
    </source>
</evidence>
<protein>
    <submittedName>
        <fullName evidence="3">GW domain-containing glycosaminoglycan-binding protein</fullName>
    </submittedName>
</protein>
<dbReference type="AlphaFoldDB" id="A0A9P1TCW0"/>
<sequence length="112" mass="12616">MLKRNVQKGMISLIAIMMFLSMFSFTNLNSIKTVEAATTAYNTIEYNKSVNLDANIAYPETNAFWSAPYYSEGSTFISSATAPSYAKREAKTERGIYYQVKLGDKIIGWLDK</sequence>
<dbReference type="EMBL" id="AAAJWF010000003">
    <property type="protein sequence ID" value="EAC7480360.1"/>
    <property type="molecule type" value="Genomic_DNA"/>
</dbReference>
<dbReference type="Proteomes" id="UP000368512">
    <property type="component" value="Unassembled WGS sequence"/>
</dbReference>
<dbReference type="SUPFAM" id="SSF82057">
    <property type="entry name" value="Prokaryotic SH3-related domain"/>
    <property type="match status" value="1"/>
</dbReference>
<feature type="domain" description="GW" evidence="2">
    <location>
        <begin position="46"/>
        <end position="112"/>
    </location>
</feature>
<dbReference type="Proteomes" id="UP000544530">
    <property type="component" value="Unassembled WGS sequence"/>
</dbReference>
<dbReference type="KEGG" id="lmv:Y193_01215"/>
<evidence type="ECO:0000259" key="2">
    <source>
        <dbReference type="PROSITE" id="PS51780"/>
    </source>
</evidence>
<dbReference type="EMBL" id="JACAVN010000002">
    <property type="protein sequence ID" value="NYA01077.1"/>
    <property type="molecule type" value="Genomic_DNA"/>
</dbReference>
<dbReference type="NCBIfam" id="NF033202">
    <property type="entry name" value="GW_glycos_SH3"/>
    <property type="match status" value="1"/>
</dbReference>
<evidence type="ECO:0000313" key="6">
    <source>
        <dbReference type="Proteomes" id="UP000544530"/>
    </source>
</evidence>
<evidence type="ECO:0000313" key="5">
    <source>
        <dbReference type="Proteomes" id="UP000368512"/>
    </source>
</evidence>
<comment type="caution">
    <text evidence="3">The sequence shown here is derived from an EMBL/GenBank/DDBJ whole genome shotgun (WGS) entry which is preliminary data.</text>
</comment>
<gene>
    <name evidence="3" type="ORF">DQ70_06665</name>
    <name evidence="4" type="ORF">HZJ64_04460</name>
</gene>
<evidence type="ECO:0000313" key="4">
    <source>
        <dbReference type="EMBL" id="NYA01077.1"/>
    </source>
</evidence>
<keyword evidence="1" id="KW-0732">Signal</keyword>
<dbReference type="RefSeq" id="WP_003725629.1">
    <property type="nucleotide sequence ID" value="NZ_CP007600.2"/>
</dbReference>
<evidence type="ECO:0000256" key="1">
    <source>
        <dbReference type="ARBA" id="ARBA00022729"/>
    </source>
</evidence>
<reference evidence="4 6" key="2">
    <citation type="submission" date="2020-06" db="EMBL/GenBank/DDBJ databases">
        <title>Two Listeria outbreaks in Switzerland in 2018 and 2020.</title>
        <authorList>
            <person name="Stevens M.J.A."/>
            <person name="Bloemberg G."/>
            <person name="Nusch-Inderbinnen M."/>
            <person name="Stephan R."/>
        </authorList>
    </citation>
    <scope>NUCLEOTIDE SEQUENCE [LARGE SCALE GENOMIC DNA]</scope>
    <source>
        <strain evidence="4 6">N18-0707</strain>
    </source>
</reference>
<dbReference type="PROSITE" id="PS51780">
    <property type="entry name" value="GW"/>
    <property type="match status" value="1"/>
</dbReference>
<name>A0A9P1TCW0_LISMN</name>
<accession>A0A9P1TCW0</accession>
<proteinExistence type="predicted"/>
<dbReference type="InterPro" id="IPR025987">
    <property type="entry name" value="GW_dom"/>
</dbReference>